<dbReference type="Proteomes" id="UP000320776">
    <property type="component" value="Chromosome"/>
</dbReference>
<proteinExistence type="predicted"/>
<dbReference type="AlphaFoldDB" id="A0A517DNU4"/>
<reference evidence="2 3" key="1">
    <citation type="submission" date="2019-02" db="EMBL/GenBank/DDBJ databases">
        <title>Closed genome of Sporomusa termitida DSM 4440.</title>
        <authorList>
            <person name="Poehlein A."/>
            <person name="Daniel R."/>
        </authorList>
    </citation>
    <scope>NUCLEOTIDE SEQUENCE [LARGE SCALE GENOMIC DNA]</scope>
    <source>
        <strain evidence="2 3">DSM 4440</strain>
    </source>
</reference>
<dbReference type="NCBIfam" id="TIGR03986">
    <property type="entry name" value="TIGR03986 family CRISPR-associated RAMP protein"/>
    <property type="match status" value="1"/>
</dbReference>
<dbReference type="EMBL" id="CP036259">
    <property type="protein sequence ID" value="QDR78926.1"/>
    <property type="molecule type" value="Genomic_DNA"/>
</dbReference>
<evidence type="ECO:0000256" key="1">
    <source>
        <dbReference type="SAM" id="MobiDB-lite"/>
    </source>
</evidence>
<sequence length="721" mass="83064">MWKKRCYTALDGERDGDKMENERPRNMDNRLNQLKAYKEVILPYDFVPFSATTYYPYQKTRTGSKGNRQAGNLLPGHDRKENNNVSGFVQYTLQPCSDLVLETREKLKGGYFVSGSQFRGRIRANLEILSASYPQFVNTTPLLYRDLAGDLSKLYREKLGLVKNKGIEHVVQAGFLIKNENDFYVIPAPKIGDKNFLSIKEHRLIQMQIDKSAKQFSPLFCWDSNKISTFARIQKQIDDMNEKVLQRRQLQFEMKKKYFGLVPNDSFIPYQQRLFAQVNENHTVDNLSFAKLPEEKCHLAYLFNSTNASSKRSHYLVLEPGQNDRNRNHSNQYKVSDALIAAYQQNLKKNRAFDEETEIGIMKKQFYDIFGSYDNILMRHSGSVGLVVFFQLDGEKLKNIGRTPYFKIPCRHQLTSLLGIRKQEKVDCASALFGFTAEKEPADQRKDVSIDTIPSYKSRLRFTSLDIELADAQTLELQKQPFLLPTPYASACAMYLEQPEGKSLQTYEQPARPQLNGYKYYHILPKQLKVQNQADWPNPNMLSYKPVIKYGSVRLLRGKIYFHNLTKAELGVLLLSLEPKQLLKTRQYGPQAEQFRSELEQAYDLVGGAKPYGYGKVKIEVRQLALEKSGRDFTSLVVDTEEIIADATWGEYIDAFIADMGGGNYFNTVHFRQYLQSKLELQDASELITWDQLPKKIAAETNSSQGGYPKHWRLKRTGKKS</sequence>
<feature type="compositionally biased region" description="Polar residues" evidence="1">
    <location>
        <begin position="60"/>
        <end position="70"/>
    </location>
</feature>
<name>A0A517DNU4_9FIRM</name>
<accession>A0A517DNU4</accession>
<evidence type="ECO:0000313" key="2">
    <source>
        <dbReference type="EMBL" id="QDR78926.1"/>
    </source>
</evidence>
<feature type="region of interest" description="Disordered" evidence="1">
    <location>
        <begin position="60"/>
        <end position="79"/>
    </location>
</feature>
<keyword evidence="3" id="KW-1185">Reference proteome</keyword>
<dbReference type="InterPro" id="IPR023825">
    <property type="entry name" value="CRISPR-assoc_RAMP_BGP1436"/>
</dbReference>
<organism evidence="2 3">
    <name type="scientific">Sporomusa termitida</name>
    <dbReference type="NCBI Taxonomy" id="2377"/>
    <lineage>
        <taxon>Bacteria</taxon>
        <taxon>Bacillati</taxon>
        <taxon>Bacillota</taxon>
        <taxon>Negativicutes</taxon>
        <taxon>Selenomonadales</taxon>
        <taxon>Sporomusaceae</taxon>
        <taxon>Sporomusa</taxon>
    </lineage>
</organism>
<protein>
    <submittedName>
        <fullName evidence="2">TIGR03986: CRISPR-associated protein</fullName>
    </submittedName>
</protein>
<evidence type="ECO:0000313" key="3">
    <source>
        <dbReference type="Proteomes" id="UP000320776"/>
    </source>
</evidence>
<dbReference type="KEGG" id="sted:SPTER_01770"/>
<gene>
    <name evidence="2" type="ORF">SPTER_01770</name>
</gene>
<feature type="region of interest" description="Disordered" evidence="1">
    <location>
        <begin position="701"/>
        <end position="721"/>
    </location>
</feature>
<feature type="compositionally biased region" description="Basic residues" evidence="1">
    <location>
        <begin position="710"/>
        <end position="721"/>
    </location>
</feature>